<feature type="compositionally biased region" description="Polar residues" evidence="1">
    <location>
        <begin position="54"/>
        <end position="71"/>
    </location>
</feature>
<proteinExistence type="predicted"/>
<accession>A0A5C3R0P2</accession>
<feature type="transmembrane region" description="Helical" evidence="2">
    <location>
        <begin position="12"/>
        <end position="29"/>
    </location>
</feature>
<evidence type="ECO:0000256" key="2">
    <source>
        <dbReference type="SAM" id="Phobius"/>
    </source>
</evidence>
<keyword evidence="2" id="KW-1133">Transmembrane helix</keyword>
<feature type="region of interest" description="Disordered" evidence="1">
    <location>
        <begin position="35"/>
        <end position="78"/>
    </location>
</feature>
<dbReference type="OrthoDB" id="4093673at2759"/>
<dbReference type="EMBL" id="ML178815">
    <property type="protein sequence ID" value="TFL06139.1"/>
    <property type="molecule type" value="Genomic_DNA"/>
</dbReference>
<keyword evidence="2" id="KW-0812">Transmembrane</keyword>
<protein>
    <submittedName>
        <fullName evidence="3">Uncharacterized protein</fullName>
    </submittedName>
</protein>
<organism evidence="3 4">
    <name type="scientific">Pterulicium gracile</name>
    <dbReference type="NCBI Taxonomy" id="1884261"/>
    <lineage>
        <taxon>Eukaryota</taxon>
        <taxon>Fungi</taxon>
        <taxon>Dikarya</taxon>
        <taxon>Basidiomycota</taxon>
        <taxon>Agaricomycotina</taxon>
        <taxon>Agaricomycetes</taxon>
        <taxon>Agaricomycetidae</taxon>
        <taxon>Agaricales</taxon>
        <taxon>Pleurotineae</taxon>
        <taxon>Pterulaceae</taxon>
        <taxon>Pterulicium</taxon>
    </lineage>
</organism>
<reference evidence="3 4" key="1">
    <citation type="journal article" date="2019" name="Nat. Ecol. Evol.">
        <title>Megaphylogeny resolves global patterns of mushroom evolution.</title>
        <authorList>
            <person name="Varga T."/>
            <person name="Krizsan K."/>
            <person name="Foldi C."/>
            <person name="Dima B."/>
            <person name="Sanchez-Garcia M."/>
            <person name="Sanchez-Ramirez S."/>
            <person name="Szollosi G.J."/>
            <person name="Szarkandi J.G."/>
            <person name="Papp V."/>
            <person name="Albert L."/>
            <person name="Andreopoulos W."/>
            <person name="Angelini C."/>
            <person name="Antonin V."/>
            <person name="Barry K.W."/>
            <person name="Bougher N.L."/>
            <person name="Buchanan P."/>
            <person name="Buyck B."/>
            <person name="Bense V."/>
            <person name="Catcheside P."/>
            <person name="Chovatia M."/>
            <person name="Cooper J."/>
            <person name="Damon W."/>
            <person name="Desjardin D."/>
            <person name="Finy P."/>
            <person name="Geml J."/>
            <person name="Haridas S."/>
            <person name="Hughes K."/>
            <person name="Justo A."/>
            <person name="Karasinski D."/>
            <person name="Kautmanova I."/>
            <person name="Kiss B."/>
            <person name="Kocsube S."/>
            <person name="Kotiranta H."/>
            <person name="LaButti K.M."/>
            <person name="Lechner B.E."/>
            <person name="Liimatainen K."/>
            <person name="Lipzen A."/>
            <person name="Lukacs Z."/>
            <person name="Mihaltcheva S."/>
            <person name="Morgado L.N."/>
            <person name="Niskanen T."/>
            <person name="Noordeloos M.E."/>
            <person name="Ohm R.A."/>
            <person name="Ortiz-Santana B."/>
            <person name="Ovrebo C."/>
            <person name="Racz N."/>
            <person name="Riley R."/>
            <person name="Savchenko A."/>
            <person name="Shiryaev A."/>
            <person name="Soop K."/>
            <person name="Spirin V."/>
            <person name="Szebenyi C."/>
            <person name="Tomsovsky M."/>
            <person name="Tulloss R.E."/>
            <person name="Uehling J."/>
            <person name="Grigoriev I.V."/>
            <person name="Vagvolgyi C."/>
            <person name="Papp T."/>
            <person name="Martin F.M."/>
            <person name="Miettinen O."/>
            <person name="Hibbett D.S."/>
            <person name="Nagy L.G."/>
        </authorList>
    </citation>
    <scope>NUCLEOTIDE SEQUENCE [LARGE SCALE GENOMIC DNA]</scope>
    <source>
        <strain evidence="3 4">CBS 309.79</strain>
    </source>
</reference>
<dbReference type="Pfam" id="PF23670">
    <property type="entry name" value="PIGBOS1"/>
    <property type="match status" value="1"/>
</dbReference>
<dbReference type="AlphaFoldDB" id="A0A5C3R0P2"/>
<sequence length="78" mass="8385">MFSVRRTGPYFIAAGLGIVTGVYIFDPLFRDMAEQRSSKHTHDKLHALPAGSPGMTSGSESNVTEPVSSSAFPLESNK</sequence>
<keyword evidence="2" id="KW-0472">Membrane</keyword>
<evidence type="ECO:0000313" key="3">
    <source>
        <dbReference type="EMBL" id="TFL06139.1"/>
    </source>
</evidence>
<gene>
    <name evidence="3" type="ORF">BDV98DRAFT_600222</name>
</gene>
<name>A0A5C3R0P2_9AGAR</name>
<dbReference type="Proteomes" id="UP000305067">
    <property type="component" value="Unassembled WGS sequence"/>
</dbReference>
<evidence type="ECO:0000313" key="4">
    <source>
        <dbReference type="Proteomes" id="UP000305067"/>
    </source>
</evidence>
<dbReference type="InterPro" id="IPR057394">
    <property type="entry name" value="PIGBOS1"/>
</dbReference>
<keyword evidence="4" id="KW-1185">Reference proteome</keyword>
<evidence type="ECO:0000256" key="1">
    <source>
        <dbReference type="SAM" id="MobiDB-lite"/>
    </source>
</evidence>